<dbReference type="InterPro" id="IPR048279">
    <property type="entry name" value="MdtK-like"/>
</dbReference>
<dbReference type="InterPro" id="IPR050222">
    <property type="entry name" value="MATE_MdtK"/>
</dbReference>
<dbReference type="Pfam" id="PF01554">
    <property type="entry name" value="MatE"/>
    <property type="match status" value="2"/>
</dbReference>
<evidence type="ECO:0000313" key="12">
    <source>
        <dbReference type="EMBL" id="SEU28199.1"/>
    </source>
</evidence>
<comment type="subcellular location">
    <subcellularLocation>
        <location evidence="1">Cell membrane</location>
        <topology evidence="1">Multi-pass membrane protein</topology>
    </subcellularLocation>
</comment>
<feature type="transmembrane region" description="Helical" evidence="11">
    <location>
        <begin position="202"/>
        <end position="222"/>
    </location>
</feature>
<feature type="transmembrane region" description="Helical" evidence="11">
    <location>
        <begin position="289"/>
        <end position="309"/>
    </location>
</feature>
<feature type="transmembrane region" description="Helical" evidence="11">
    <location>
        <begin position="321"/>
        <end position="342"/>
    </location>
</feature>
<evidence type="ECO:0000256" key="7">
    <source>
        <dbReference type="ARBA" id="ARBA00023065"/>
    </source>
</evidence>
<dbReference type="InterPro" id="IPR002528">
    <property type="entry name" value="MATE_fam"/>
</dbReference>
<evidence type="ECO:0000256" key="9">
    <source>
        <dbReference type="ARBA" id="ARBA00031636"/>
    </source>
</evidence>
<evidence type="ECO:0000256" key="10">
    <source>
        <dbReference type="SAM" id="MobiDB-lite"/>
    </source>
</evidence>
<proteinExistence type="predicted"/>
<feature type="transmembrane region" description="Helical" evidence="11">
    <location>
        <begin position="101"/>
        <end position="125"/>
    </location>
</feature>
<dbReference type="PANTHER" id="PTHR43298:SF2">
    <property type="entry name" value="FMN_FAD EXPORTER YEEO-RELATED"/>
    <property type="match status" value="1"/>
</dbReference>
<feature type="transmembrane region" description="Helical" evidence="11">
    <location>
        <begin position="50"/>
        <end position="80"/>
    </location>
</feature>
<name>A0A1I0KSY4_9BACT</name>
<reference evidence="13" key="1">
    <citation type="submission" date="2016-10" db="EMBL/GenBank/DDBJ databases">
        <authorList>
            <person name="Varghese N."/>
            <person name="Submissions S."/>
        </authorList>
    </citation>
    <scope>NUCLEOTIDE SEQUENCE [LARGE SCALE GENOMIC DNA]</scope>
    <source>
        <strain evidence="13">DSM 16858</strain>
    </source>
</reference>
<evidence type="ECO:0000256" key="6">
    <source>
        <dbReference type="ARBA" id="ARBA00022989"/>
    </source>
</evidence>
<dbReference type="GO" id="GO:0015297">
    <property type="term" value="F:antiporter activity"/>
    <property type="evidence" value="ECO:0007669"/>
    <property type="project" value="UniProtKB-KW"/>
</dbReference>
<evidence type="ECO:0000256" key="2">
    <source>
        <dbReference type="ARBA" id="ARBA00022448"/>
    </source>
</evidence>
<keyword evidence="8 11" id="KW-0472">Membrane</keyword>
<dbReference type="PANTHER" id="PTHR43298">
    <property type="entry name" value="MULTIDRUG RESISTANCE PROTEIN NORM-RELATED"/>
    <property type="match status" value="1"/>
</dbReference>
<feature type="transmembrane region" description="Helical" evidence="11">
    <location>
        <begin position="21"/>
        <end position="44"/>
    </location>
</feature>
<keyword evidence="3" id="KW-0050">Antiport</keyword>
<dbReference type="AlphaFoldDB" id="A0A1I0KSY4"/>
<gene>
    <name evidence="12" type="ORF">SAMN05443639_113123</name>
</gene>
<sequence length="474" mass="50609">MPQGFGRDLTTGSIPRHMVAFSLPMLLGSFLQTAYSFINAIWVGQYLGTAALAAVTVSFPIIFVLFAIGMGLTLATNILVSQSFGARRMDELRRTVDSSTVLIGSLGIVFTVLGELFAPAMLRAMDTPPDILAASTAYLRIFLLSLPLGFGLFLTRSLLQGVGDSKTPLYFQSGSVLFTTALDPVLMFGWLGFPKLGLNGTAWATVVSQVLSLTALITYLHVKKVPVAPSWPRFSHLGPTTWKTLRIGLPSAVQQSLVSIGMVFVTGIVNGFGETATAAFGAASRIDQIAFLPAMTFGMAISTLAGQNLGAGREDRIREIFRWGCVFSGGITLVITGVAVSVPRALLSIFVTEDAVLQPGIAYLHTVGACYLFFALVFVANGIINGAGHTLTTTVISLISLWVIRVPVAYWLSRRLGSVQGVWYAIALSFAVSLAASMAYYFSGRWKRPLGKKPPAGPPPSTPDETLTHGTTRA</sequence>
<evidence type="ECO:0000256" key="4">
    <source>
        <dbReference type="ARBA" id="ARBA00022475"/>
    </source>
</evidence>
<keyword evidence="4" id="KW-1003">Cell membrane</keyword>
<feature type="transmembrane region" description="Helical" evidence="11">
    <location>
        <begin position="391"/>
        <end position="410"/>
    </location>
</feature>
<evidence type="ECO:0000256" key="3">
    <source>
        <dbReference type="ARBA" id="ARBA00022449"/>
    </source>
</evidence>
<dbReference type="CDD" id="cd13138">
    <property type="entry name" value="MATE_yoeA_like"/>
    <property type="match status" value="1"/>
</dbReference>
<dbReference type="PIRSF" id="PIRSF006603">
    <property type="entry name" value="DinF"/>
    <property type="match status" value="1"/>
</dbReference>
<evidence type="ECO:0000256" key="5">
    <source>
        <dbReference type="ARBA" id="ARBA00022692"/>
    </source>
</evidence>
<feature type="transmembrane region" description="Helical" evidence="11">
    <location>
        <begin position="167"/>
        <end position="190"/>
    </location>
</feature>
<keyword evidence="2" id="KW-0813">Transport</keyword>
<dbReference type="GO" id="GO:0006811">
    <property type="term" value="P:monoatomic ion transport"/>
    <property type="evidence" value="ECO:0007669"/>
    <property type="project" value="UniProtKB-KW"/>
</dbReference>
<feature type="transmembrane region" description="Helical" evidence="11">
    <location>
        <begin position="422"/>
        <end position="443"/>
    </location>
</feature>
<accession>A0A1I0KSY4</accession>
<protein>
    <recommendedName>
        <fullName evidence="9">Multidrug-efflux transporter</fullName>
    </recommendedName>
</protein>
<dbReference type="GO" id="GO:0005886">
    <property type="term" value="C:plasma membrane"/>
    <property type="evidence" value="ECO:0007669"/>
    <property type="project" value="UniProtKB-SubCell"/>
</dbReference>
<evidence type="ECO:0000256" key="1">
    <source>
        <dbReference type="ARBA" id="ARBA00004651"/>
    </source>
</evidence>
<dbReference type="EMBL" id="FOIJ01000013">
    <property type="protein sequence ID" value="SEU28199.1"/>
    <property type="molecule type" value="Genomic_DNA"/>
</dbReference>
<dbReference type="GO" id="GO:0042910">
    <property type="term" value="F:xenobiotic transmembrane transporter activity"/>
    <property type="evidence" value="ECO:0007669"/>
    <property type="project" value="InterPro"/>
</dbReference>
<feature type="transmembrane region" description="Helical" evidence="11">
    <location>
        <begin position="362"/>
        <end position="384"/>
    </location>
</feature>
<keyword evidence="13" id="KW-1185">Reference proteome</keyword>
<feature type="transmembrane region" description="Helical" evidence="11">
    <location>
        <begin position="243"/>
        <end position="269"/>
    </location>
</feature>
<dbReference type="Proteomes" id="UP000199181">
    <property type="component" value="Unassembled WGS sequence"/>
</dbReference>
<feature type="compositionally biased region" description="Polar residues" evidence="10">
    <location>
        <begin position="464"/>
        <end position="474"/>
    </location>
</feature>
<feature type="transmembrane region" description="Helical" evidence="11">
    <location>
        <begin position="137"/>
        <end position="155"/>
    </location>
</feature>
<organism evidence="12 13">
    <name type="scientific">Stigmatella erecta</name>
    <dbReference type="NCBI Taxonomy" id="83460"/>
    <lineage>
        <taxon>Bacteria</taxon>
        <taxon>Pseudomonadati</taxon>
        <taxon>Myxococcota</taxon>
        <taxon>Myxococcia</taxon>
        <taxon>Myxococcales</taxon>
        <taxon>Cystobacterineae</taxon>
        <taxon>Archangiaceae</taxon>
        <taxon>Stigmatella</taxon>
    </lineage>
</organism>
<evidence type="ECO:0000256" key="11">
    <source>
        <dbReference type="SAM" id="Phobius"/>
    </source>
</evidence>
<keyword evidence="7" id="KW-0406">Ion transport</keyword>
<dbReference type="NCBIfam" id="TIGR00797">
    <property type="entry name" value="matE"/>
    <property type="match status" value="1"/>
</dbReference>
<keyword evidence="5 11" id="KW-0812">Transmembrane</keyword>
<dbReference type="RefSeq" id="WP_093524276.1">
    <property type="nucleotide sequence ID" value="NZ_FOIJ01000013.1"/>
</dbReference>
<evidence type="ECO:0000313" key="13">
    <source>
        <dbReference type="Proteomes" id="UP000199181"/>
    </source>
</evidence>
<feature type="region of interest" description="Disordered" evidence="10">
    <location>
        <begin position="451"/>
        <end position="474"/>
    </location>
</feature>
<keyword evidence="6 11" id="KW-1133">Transmembrane helix</keyword>
<evidence type="ECO:0000256" key="8">
    <source>
        <dbReference type="ARBA" id="ARBA00023136"/>
    </source>
</evidence>